<name>A0A242MC28_CABSO</name>
<dbReference type="EMBL" id="NBTY01000171">
    <property type="protein sequence ID" value="OTP68501.1"/>
    <property type="molecule type" value="Genomic_DNA"/>
</dbReference>
<dbReference type="Proteomes" id="UP000194546">
    <property type="component" value="Unassembled WGS sequence"/>
</dbReference>
<evidence type="ECO:0000313" key="2">
    <source>
        <dbReference type="Proteomes" id="UP000194546"/>
    </source>
</evidence>
<proteinExistence type="predicted"/>
<reference evidence="1 2" key="1">
    <citation type="submission" date="2017-03" db="EMBL/GenBank/DDBJ databases">
        <title>Genome analysis of strain PAMC 26510.</title>
        <authorList>
            <person name="Oh H.-M."/>
            <person name="Yang J.-A."/>
        </authorList>
    </citation>
    <scope>NUCLEOTIDE SEQUENCE [LARGE SCALE GENOMIC DNA]</scope>
    <source>
        <strain evidence="1 2">PAMC 26510</strain>
    </source>
</reference>
<organism evidence="1 2">
    <name type="scientific">Caballeronia sordidicola</name>
    <name type="common">Burkholderia sordidicola</name>
    <dbReference type="NCBI Taxonomy" id="196367"/>
    <lineage>
        <taxon>Bacteria</taxon>
        <taxon>Pseudomonadati</taxon>
        <taxon>Pseudomonadota</taxon>
        <taxon>Betaproteobacteria</taxon>
        <taxon>Burkholderiales</taxon>
        <taxon>Burkholderiaceae</taxon>
        <taxon>Caballeronia</taxon>
    </lineage>
</organism>
<sequence>MELQLLLPQLATYLGHIDLASTQRYLTLTPELLNEAGTRFETYFLEVHHE</sequence>
<evidence type="ECO:0000313" key="1">
    <source>
        <dbReference type="EMBL" id="OTP68501.1"/>
    </source>
</evidence>
<accession>A0A242MC28</accession>
<gene>
    <name evidence="1" type="ORF">PAMC26510_29015</name>
</gene>
<comment type="caution">
    <text evidence="1">The sequence shown here is derived from an EMBL/GenBank/DDBJ whole genome shotgun (WGS) entry which is preliminary data.</text>
</comment>
<dbReference type="AlphaFoldDB" id="A0A242MC28"/>
<protein>
    <submittedName>
        <fullName evidence="1">Mobile element protein</fullName>
    </submittedName>
</protein>